<evidence type="ECO:0000256" key="4">
    <source>
        <dbReference type="ARBA" id="ARBA00022777"/>
    </source>
</evidence>
<keyword evidence="4 10" id="KW-0418">Kinase</keyword>
<dbReference type="RefSeq" id="WP_013782162.1">
    <property type="nucleotide sequence ID" value="NC_015520.1"/>
</dbReference>
<dbReference type="Pfam" id="PF00370">
    <property type="entry name" value="FGGY_N"/>
    <property type="match status" value="1"/>
</dbReference>
<accession>F3ZY43</accession>
<keyword evidence="11" id="KW-1185">Reference proteome</keyword>
<dbReference type="GO" id="GO:0005829">
    <property type="term" value="C:cytosol"/>
    <property type="evidence" value="ECO:0007669"/>
    <property type="project" value="TreeGrafter"/>
</dbReference>
<comment type="similarity">
    <text evidence="1">Belongs to the FGGY kinase family.</text>
</comment>
<dbReference type="HOGENOM" id="CLU_009281_2_3_9"/>
<gene>
    <name evidence="10" type="ordered locus">Mahau_2594</name>
</gene>
<reference evidence="10 11" key="2">
    <citation type="journal article" date="2011" name="Stand. Genomic Sci.">
        <title>Complete genome sequence of Mahella australiensis type strain (50-1 BON).</title>
        <authorList>
            <person name="Sikorski J."/>
            <person name="Teshima H."/>
            <person name="Nolan M."/>
            <person name="Lucas S."/>
            <person name="Hammon N."/>
            <person name="Deshpande S."/>
            <person name="Cheng J.F."/>
            <person name="Pitluck S."/>
            <person name="Liolios K."/>
            <person name="Pagani I."/>
            <person name="Ivanova N."/>
            <person name="Huntemann M."/>
            <person name="Mavromatis K."/>
            <person name="Ovchinikova G."/>
            <person name="Pati A."/>
            <person name="Tapia R."/>
            <person name="Han C."/>
            <person name="Goodwin L."/>
            <person name="Chen A."/>
            <person name="Palaniappan K."/>
            <person name="Land M."/>
            <person name="Hauser L."/>
            <person name="Ngatchou-Djao O.D."/>
            <person name="Rohde M."/>
            <person name="Pukall R."/>
            <person name="Spring S."/>
            <person name="Abt B."/>
            <person name="Goker M."/>
            <person name="Detter J.C."/>
            <person name="Woyke T."/>
            <person name="Bristow J."/>
            <person name="Markowitz V."/>
            <person name="Hugenholtz P."/>
            <person name="Eisen J.A."/>
            <person name="Kyrpides N.C."/>
            <person name="Klenk H.P."/>
            <person name="Lapidus A."/>
        </authorList>
    </citation>
    <scope>NUCLEOTIDE SEQUENCE [LARGE SCALE GENOMIC DNA]</scope>
    <source>
        <strain evidence="11">DSM 15567 / CIP 107919 / 50-1 BON</strain>
    </source>
</reference>
<dbReference type="GO" id="GO:0019563">
    <property type="term" value="P:glycerol catabolic process"/>
    <property type="evidence" value="ECO:0007669"/>
    <property type="project" value="TreeGrafter"/>
</dbReference>
<keyword evidence="5" id="KW-0319">Glycerol metabolism</keyword>
<proteinExistence type="inferred from homology"/>
<evidence type="ECO:0000256" key="7">
    <source>
        <dbReference type="ARBA" id="ARBA00043149"/>
    </source>
</evidence>
<evidence type="ECO:0000256" key="3">
    <source>
        <dbReference type="ARBA" id="ARBA00022741"/>
    </source>
</evidence>
<organism evidence="10 11">
    <name type="scientific">Mahella australiensis (strain DSM 15567 / CIP 107919 / 50-1 BON)</name>
    <dbReference type="NCBI Taxonomy" id="697281"/>
    <lineage>
        <taxon>Bacteria</taxon>
        <taxon>Bacillati</taxon>
        <taxon>Bacillota</taxon>
        <taxon>Clostridia</taxon>
        <taxon>Thermoanaerobacterales</taxon>
        <taxon>Thermoanaerobacterales Family IV. Incertae Sedis</taxon>
        <taxon>Mahella</taxon>
    </lineage>
</organism>
<dbReference type="AlphaFoldDB" id="F3ZY43"/>
<evidence type="ECO:0000313" key="10">
    <source>
        <dbReference type="EMBL" id="AEE97739.1"/>
    </source>
</evidence>
<dbReference type="Gene3D" id="3.30.420.40">
    <property type="match status" value="2"/>
</dbReference>
<evidence type="ECO:0000259" key="8">
    <source>
        <dbReference type="Pfam" id="PF00370"/>
    </source>
</evidence>
<dbReference type="PANTHER" id="PTHR10196">
    <property type="entry name" value="SUGAR KINASE"/>
    <property type="match status" value="1"/>
</dbReference>
<keyword evidence="3" id="KW-0547">Nucleotide-binding</keyword>
<dbReference type="InterPro" id="IPR018484">
    <property type="entry name" value="FGGY_N"/>
</dbReference>
<keyword evidence="2 10" id="KW-0808">Transferase</keyword>
<reference evidence="11" key="1">
    <citation type="submission" date="2010-11" db="EMBL/GenBank/DDBJ databases">
        <title>The complete genome of Mahella australiensis DSM 15567.</title>
        <authorList>
            <consortium name="US DOE Joint Genome Institute (JGI-PGF)"/>
            <person name="Lucas S."/>
            <person name="Copeland A."/>
            <person name="Lapidus A."/>
            <person name="Bruce D."/>
            <person name="Goodwin L."/>
            <person name="Pitluck S."/>
            <person name="Kyrpides N."/>
            <person name="Mavromatis K."/>
            <person name="Pagani I."/>
            <person name="Ivanova N."/>
            <person name="Teshima H."/>
            <person name="Brettin T."/>
            <person name="Detter J.C."/>
            <person name="Han C."/>
            <person name="Tapia R."/>
            <person name="Land M."/>
            <person name="Hauser L."/>
            <person name="Markowitz V."/>
            <person name="Cheng J.-F."/>
            <person name="Hugenholtz P."/>
            <person name="Woyke T."/>
            <person name="Wu D."/>
            <person name="Spring S."/>
            <person name="Pukall R."/>
            <person name="Steenblock K."/>
            <person name="Schneider S."/>
            <person name="Klenk H.-P."/>
            <person name="Eisen J.A."/>
        </authorList>
    </citation>
    <scope>NUCLEOTIDE SEQUENCE [LARGE SCALE GENOMIC DNA]</scope>
    <source>
        <strain evidence="11">DSM 15567 / CIP 107919 / 50-1 BON</strain>
    </source>
</reference>
<dbReference type="Proteomes" id="UP000008457">
    <property type="component" value="Chromosome"/>
</dbReference>
<dbReference type="KEGG" id="mas:Mahau_2594"/>
<protein>
    <recommendedName>
        <fullName evidence="7">ATP:glycerol 3-phosphotransferase</fullName>
    </recommendedName>
</protein>
<dbReference type="GO" id="GO:0004370">
    <property type="term" value="F:glycerol kinase activity"/>
    <property type="evidence" value="ECO:0007669"/>
    <property type="project" value="InterPro"/>
</dbReference>
<dbReference type="FunFam" id="3.30.420.40:FF:000008">
    <property type="entry name" value="Glycerol kinase"/>
    <property type="match status" value="1"/>
</dbReference>
<dbReference type="CDD" id="cd07769">
    <property type="entry name" value="ASKHA_NBD_FGGY_GK"/>
    <property type="match status" value="1"/>
</dbReference>
<dbReference type="eggNOG" id="COG0554">
    <property type="taxonomic scope" value="Bacteria"/>
</dbReference>
<evidence type="ECO:0000259" key="9">
    <source>
        <dbReference type="Pfam" id="PF02782"/>
    </source>
</evidence>
<dbReference type="NCBIfam" id="TIGR01311">
    <property type="entry name" value="glycerol_kin"/>
    <property type="match status" value="1"/>
</dbReference>
<name>F3ZY43_MAHA5</name>
<dbReference type="GO" id="GO:0006072">
    <property type="term" value="P:glycerol-3-phosphate metabolic process"/>
    <property type="evidence" value="ECO:0007669"/>
    <property type="project" value="InterPro"/>
</dbReference>
<dbReference type="PANTHER" id="PTHR10196:SF69">
    <property type="entry name" value="GLYCEROL KINASE"/>
    <property type="match status" value="1"/>
</dbReference>
<evidence type="ECO:0000256" key="1">
    <source>
        <dbReference type="ARBA" id="ARBA00009156"/>
    </source>
</evidence>
<dbReference type="InterPro" id="IPR005999">
    <property type="entry name" value="Glycerol_kin"/>
</dbReference>
<feature type="domain" description="Carbohydrate kinase FGGY C-terminal" evidence="9">
    <location>
        <begin position="256"/>
        <end position="444"/>
    </location>
</feature>
<evidence type="ECO:0000256" key="5">
    <source>
        <dbReference type="ARBA" id="ARBA00022798"/>
    </source>
</evidence>
<dbReference type="STRING" id="697281.Mahau_2594"/>
<dbReference type="GO" id="GO:0005524">
    <property type="term" value="F:ATP binding"/>
    <property type="evidence" value="ECO:0007669"/>
    <property type="project" value="UniProtKB-KW"/>
</dbReference>
<keyword evidence="6" id="KW-0067">ATP-binding</keyword>
<dbReference type="InterPro" id="IPR018483">
    <property type="entry name" value="Carb_kinase_FGGY_CS"/>
</dbReference>
<sequence>MQQDRLILSIDQSTSGTKAILYDKKGNIVENSYTLHSQIYPRPGWVEHDAEEIYDKAIEAIKDVCDKAGITNDDIAALAITNQRETIVAWDKYTGQPIYNAVVWQCQRATEICAELEGKGYGDIINKKTGLPLSPYFSASKLKWMLENIDGAMDKAKSGRLLCGTIDAWLIWKLTDGRVHATDYSNACRTQLFNIQGLSWDRELLDIFGIPESMLPEVKSSDEIFGYADNIPITGVMGDSHAALFGQRCWQKGMAKATYGTGSSVMLNTGNQPVYSQKGLATSIAWKSTQGLYYVLEGNINCTGATIKWLVERLGILSSSKESGVIAASVKNNDGVYLVPAFVGLGAPYWNSNARAAITGMTMSTGRAHIVRAAEESIAYQIKDILDLMIQDSGISLQELRTDGGPTRDAFLMQFQADILDIDVRPSRIAEISSLGSAFMAGLAIGFWNMNDIAAIADSDKTYKSRMSAQDRERLYAGWKDAVYKTLSKQEQQGEVS</sequence>
<dbReference type="PROSITE" id="PS00933">
    <property type="entry name" value="FGGY_KINASES_1"/>
    <property type="match status" value="1"/>
</dbReference>
<dbReference type="InterPro" id="IPR000577">
    <property type="entry name" value="Carb_kinase_FGGY"/>
</dbReference>
<dbReference type="Pfam" id="PF02782">
    <property type="entry name" value="FGGY_C"/>
    <property type="match status" value="1"/>
</dbReference>
<evidence type="ECO:0000256" key="6">
    <source>
        <dbReference type="ARBA" id="ARBA00022840"/>
    </source>
</evidence>
<dbReference type="PIRSF" id="PIRSF000538">
    <property type="entry name" value="GlpK"/>
    <property type="match status" value="1"/>
</dbReference>
<dbReference type="InterPro" id="IPR043129">
    <property type="entry name" value="ATPase_NBD"/>
</dbReference>
<feature type="domain" description="Carbohydrate kinase FGGY N-terminal" evidence="8">
    <location>
        <begin position="7"/>
        <end position="246"/>
    </location>
</feature>
<evidence type="ECO:0000256" key="2">
    <source>
        <dbReference type="ARBA" id="ARBA00022679"/>
    </source>
</evidence>
<dbReference type="NCBIfam" id="NF000756">
    <property type="entry name" value="PRK00047.1"/>
    <property type="match status" value="1"/>
</dbReference>
<dbReference type="SUPFAM" id="SSF53067">
    <property type="entry name" value="Actin-like ATPase domain"/>
    <property type="match status" value="2"/>
</dbReference>
<dbReference type="OrthoDB" id="9805576at2"/>
<dbReference type="InterPro" id="IPR018485">
    <property type="entry name" value="FGGY_C"/>
</dbReference>
<dbReference type="EMBL" id="CP002360">
    <property type="protein sequence ID" value="AEE97739.1"/>
    <property type="molecule type" value="Genomic_DNA"/>
</dbReference>
<evidence type="ECO:0000313" key="11">
    <source>
        <dbReference type="Proteomes" id="UP000008457"/>
    </source>
</evidence>